<reference evidence="2" key="1">
    <citation type="submission" date="2018-12" db="EMBL/GenBank/DDBJ databases">
        <title>Tengunoibacter tsumagoiensis gen. nov., sp. nov., Dictyobacter kobayashii sp. nov., D. alpinus sp. nov., and D. joshuensis sp. nov. and description of Dictyobacteraceae fam. nov. within the order Ktedonobacterales isolated from Tengu-no-mugimeshi.</title>
        <authorList>
            <person name="Wang C.M."/>
            <person name="Zheng Y."/>
            <person name="Sakai Y."/>
            <person name="Toyoda A."/>
            <person name="Minakuchi Y."/>
            <person name="Abe K."/>
            <person name="Yokota A."/>
            <person name="Yabe S."/>
        </authorList>
    </citation>
    <scope>NUCLEOTIDE SEQUENCE [LARGE SCALE GENOMIC DNA]</scope>
    <source>
        <strain evidence="2">Uno16</strain>
    </source>
</reference>
<dbReference type="AlphaFoldDB" id="A0A402BHB3"/>
<keyword evidence="2" id="KW-1185">Reference proteome</keyword>
<gene>
    <name evidence="1" type="ORF">KDA_62850</name>
</gene>
<accession>A0A402BHB3</accession>
<evidence type="ECO:0000313" key="1">
    <source>
        <dbReference type="EMBL" id="GCE30801.1"/>
    </source>
</evidence>
<protein>
    <submittedName>
        <fullName evidence="1">Uncharacterized protein</fullName>
    </submittedName>
</protein>
<organism evidence="1 2">
    <name type="scientific">Dictyobacter alpinus</name>
    <dbReference type="NCBI Taxonomy" id="2014873"/>
    <lineage>
        <taxon>Bacteria</taxon>
        <taxon>Bacillati</taxon>
        <taxon>Chloroflexota</taxon>
        <taxon>Ktedonobacteria</taxon>
        <taxon>Ktedonobacterales</taxon>
        <taxon>Dictyobacteraceae</taxon>
        <taxon>Dictyobacter</taxon>
    </lineage>
</organism>
<evidence type="ECO:0000313" key="2">
    <source>
        <dbReference type="Proteomes" id="UP000287171"/>
    </source>
</evidence>
<dbReference type="EMBL" id="BIFT01000002">
    <property type="protein sequence ID" value="GCE30801.1"/>
    <property type="molecule type" value="Genomic_DNA"/>
</dbReference>
<sequence>MVDGFASERELYVQLLFKGILPETAKGPDGSSSATKILARYLTDGHGFSLLYYLLLHEPFCTFSF</sequence>
<comment type="caution">
    <text evidence="1">The sequence shown here is derived from an EMBL/GenBank/DDBJ whole genome shotgun (WGS) entry which is preliminary data.</text>
</comment>
<proteinExistence type="predicted"/>
<name>A0A402BHB3_9CHLR</name>
<dbReference type="Proteomes" id="UP000287171">
    <property type="component" value="Unassembled WGS sequence"/>
</dbReference>